<dbReference type="Pfam" id="PF02080">
    <property type="entry name" value="TrkA_C"/>
    <property type="match status" value="2"/>
</dbReference>
<gene>
    <name evidence="9" type="ORF">K1W69_03460</name>
</gene>
<evidence type="ECO:0000256" key="3">
    <source>
        <dbReference type="ARBA" id="ARBA00022692"/>
    </source>
</evidence>
<organism evidence="9 10">
    <name type="scientific">Flavimaribacter sediminis</name>
    <dbReference type="NCBI Taxonomy" id="2865987"/>
    <lineage>
        <taxon>Bacteria</taxon>
        <taxon>Pseudomonadati</taxon>
        <taxon>Pseudomonadota</taxon>
        <taxon>Alphaproteobacteria</taxon>
        <taxon>Hyphomicrobiales</taxon>
        <taxon>Rhizobiaceae</taxon>
        <taxon>Flavimaribacter</taxon>
    </lineage>
</organism>
<sequence>MTADQIFLFSLFVAVFALMLWGRFRYDVVAFAALLVAVAFGAVPKDDAFSGFGHPATIIVALVLVVSRGLINSGAIDLVMRLLAHGGQSVGRHILKLAGIGAVMSAFMNNVAALALLMPVDIQAAARANRSPAITLMPLSFATILGGLITLIGTPPNIIIASFRQREFGEGFQMFDFAPVGVVCAVVGIAFVATIGWRLIPASVTERNAGSELKDLHGYVAELVVKEESPAIGKTVADLDEDAAELEVVLLGLVRNGRRLPGAARREEIRQGDLIVVDATPDAIDSFVGKLKLGFIGEEKHREEAGADLKVIEVVVPRDSRIQGRSADDVRLLRRYNVTLLGISRRGKRFRERVRRQPIAAGDILLLIGPAGRVEEAANQIGALPLAERGLQVTQHGRAGLAAGVFAAAVALASFGVLYLPVALAAVVVIYVLTDIIPLREVYDDIEWPVVVLLGSMIPLGVALENSGGTELIADVLVAVAAGAPAWVVLTLLMVVTMTLSDVLNNTATAVIAAPVAVDIAGSLGASPDPFLMAVAVAASCAFLTPIGHKNNTLILGPGGYAFGDYWRMGLPLEIIVIAVAVPMIMIVWPF</sequence>
<name>A0AAE3CZ34_9HYPH</name>
<feature type="transmembrane region" description="Helical" evidence="7">
    <location>
        <begin position="97"/>
        <end position="119"/>
    </location>
</feature>
<feature type="transmembrane region" description="Helical" evidence="7">
    <location>
        <begin position="28"/>
        <end position="44"/>
    </location>
</feature>
<feature type="transmembrane region" description="Helical" evidence="7">
    <location>
        <begin position="446"/>
        <end position="464"/>
    </location>
</feature>
<dbReference type="InterPro" id="IPR051679">
    <property type="entry name" value="DASS-Related_Transporters"/>
</dbReference>
<dbReference type="Gene3D" id="3.30.70.1450">
    <property type="entry name" value="Regulator of K+ conductance, C-terminal domain"/>
    <property type="match status" value="2"/>
</dbReference>
<evidence type="ECO:0000256" key="2">
    <source>
        <dbReference type="ARBA" id="ARBA00022448"/>
    </source>
</evidence>
<evidence type="ECO:0000256" key="4">
    <source>
        <dbReference type="ARBA" id="ARBA00022737"/>
    </source>
</evidence>
<dbReference type="AlphaFoldDB" id="A0AAE3CZ34"/>
<evidence type="ECO:0000256" key="5">
    <source>
        <dbReference type="ARBA" id="ARBA00022989"/>
    </source>
</evidence>
<evidence type="ECO:0000313" key="10">
    <source>
        <dbReference type="Proteomes" id="UP001196509"/>
    </source>
</evidence>
<dbReference type="InterPro" id="IPR006037">
    <property type="entry name" value="RCK_C"/>
</dbReference>
<dbReference type="Pfam" id="PF03600">
    <property type="entry name" value="CitMHS"/>
    <property type="match status" value="1"/>
</dbReference>
<dbReference type="EMBL" id="JAICBX010000001">
    <property type="protein sequence ID" value="MBW8636234.1"/>
    <property type="molecule type" value="Genomic_DNA"/>
</dbReference>
<dbReference type="GO" id="GO:0008324">
    <property type="term" value="F:monoatomic cation transmembrane transporter activity"/>
    <property type="evidence" value="ECO:0007669"/>
    <property type="project" value="InterPro"/>
</dbReference>
<feature type="transmembrane region" description="Helical" evidence="7">
    <location>
        <begin position="6"/>
        <end position="21"/>
    </location>
</feature>
<evidence type="ECO:0000256" key="7">
    <source>
        <dbReference type="SAM" id="Phobius"/>
    </source>
</evidence>
<dbReference type="RefSeq" id="WP_220226935.1">
    <property type="nucleotide sequence ID" value="NZ_JAICBX010000001.1"/>
</dbReference>
<keyword evidence="2" id="KW-0813">Transport</keyword>
<comment type="subcellular location">
    <subcellularLocation>
        <location evidence="1">Membrane</location>
        <topology evidence="1">Multi-pass membrane protein</topology>
    </subcellularLocation>
</comment>
<feature type="transmembrane region" description="Helical" evidence="7">
    <location>
        <begin position="175"/>
        <end position="197"/>
    </location>
</feature>
<feature type="transmembrane region" description="Helical" evidence="7">
    <location>
        <begin position="476"/>
        <end position="496"/>
    </location>
</feature>
<comment type="caution">
    <text evidence="9">The sequence shown here is derived from an EMBL/GenBank/DDBJ whole genome shotgun (WGS) entry which is preliminary data.</text>
</comment>
<keyword evidence="10" id="KW-1185">Reference proteome</keyword>
<keyword evidence="5 7" id="KW-1133">Transmembrane helix</keyword>
<dbReference type="PANTHER" id="PTHR43652:SF2">
    <property type="entry name" value="BASIC AMINO ACID ANTIPORTER YFCC-RELATED"/>
    <property type="match status" value="1"/>
</dbReference>
<feature type="transmembrane region" description="Helical" evidence="7">
    <location>
        <begin position="401"/>
        <end position="434"/>
    </location>
</feature>
<evidence type="ECO:0000256" key="1">
    <source>
        <dbReference type="ARBA" id="ARBA00004141"/>
    </source>
</evidence>
<keyword evidence="3 7" id="KW-0812">Transmembrane</keyword>
<feature type="transmembrane region" description="Helical" evidence="7">
    <location>
        <begin position="139"/>
        <end position="163"/>
    </location>
</feature>
<proteinExistence type="predicted"/>
<dbReference type="GO" id="GO:0006813">
    <property type="term" value="P:potassium ion transport"/>
    <property type="evidence" value="ECO:0007669"/>
    <property type="project" value="InterPro"/>
</dbReference>
<dbReference type="InterPro" id="IPR036721">
    <property type="entry name" value="RCK_C_sf"/>
</dbReference>
<feature type="transmembrane region" description="Helical" evidence="7">
    <location>
        <begin position="56"/>
        <end position="76"/>
    </location>
</feature>
<feature type="domain" description="RCK C-terminal" evidence="8">
    <location>
        <begin position="208"/>
        <end position="293"/>
    </location>
</feature>
<dbReference type="Proteomes" id="UP001196509">
    <property type="component" value="Unassembled WGS sequence"/>
</dbReference>
<dbReference type="SUPFAM" id="SSF116726">
    <property type="entry name" value="TrkA C-terminal domain-like"/>
    <property type="match status" value="2"/>
</dbReference>
<dbReference type="PROSITE" id="PS51202">
    <property type="entry name" value="RCK_C"/>
    <property type="match status" value="2"/>
</dbReference>
<dbReference type="PANTHER" id="PTHR43652">
    <property type="entry name" value="BASIC AMINO ACID ANTIPORTER YFCC-RELATED"/>
    <property type="match status" value="1"/>
</dbReference>
<evidence type="ECO:0000256" key="6">
    <source>
        <dbReference type="ARBA" id="ARBA00023136"/>
    </source>
</evidence>
<evidence type="ECO:0000313" key="9">
    <source>
        <dbReference type="EMBL" id="MBW8636234.1"/>
    </source>
</evidence>
<dbReference type="InterPro" id="IPR004680">
    <property type="entry name" value="Cit_transptr-like_dom"/>
</dbReference>
<keyword evidence="4" id="KW-0677">Repeat</keyword>
<dbReference type="GO" id="GO:0005886">
    <property type="term" value="C:plasma membrane"/>
    <property type="evidence" value="ECO:0007669"/>
    <property type="project" value="TreeGrafter"/>
</dbReference>
<accession>A0AAE3CZ34</accession>
<feature type="transmembrane region" description="Helical" evidence="7">
    <location>
        <begin position="530"/>
        <end position="548"/>
    </location>
</feature>
<evidence type="ECO:0000259" key="8">
    <source>
        <dbReference type="PROSITE" id="PS51202"/>
    </source>
</evidence>
<protein>
    <submittedName>
        <fullName evidence="9">SLC13 family permease</fullName>
    </submittedName>
</protein>
<keyword evidence="6 7" id="KW-0472">Membrane</keyword>
<feature type="transmembrane region" description="Helical" evidence="7">
    <location>
        <begin position="569"/>
        <end position="589"/>
    </location>
</feature>
<feature type="domain" description="RCK C-terminal" evidence="8">
    <location>
        <begin position="298"/>
        <end position="383"/>
    </location>
</feature>
<reference evidence="9" key="1">
    <citation type="submission" date="2021-08" db="EMBL/GenBank/DDBJ databases">
        <title>Hoeflea bacterium WL0058 sp. nov., isolated from the sediment.</title>
        <authorList>
            <person name="Wang L."/>
            <person name="Zhang D."/>
        </authorList>
    </citation>
    <scope>NUCLEOTIDE SEQUENCE</scope>
    <source>
        <strain evidence="9">WL0058</strain>
    </source>
</reference>